<accession>A0A841IXV6</accession>
<sequence>MIVATAVCPHPPLLLRELTGSRDAAADLRAACEKAVAELLAADPDTVVVVGGADTSAEDVRGRVPVRSFGGTGERVPPREALPLSLAVARRLLDSAGCRAPVEMTAVAWDAGAEETAALGRRIAARPGRVALLVMGDGGACRGEKAPGHLDERTFEVDGAVRTALETGDPAALTGLDPDLAAELLIAGRAAFQVMAHAAGPGQRARLLYDDDPFGVLYLVALWRPGHTPEA</sequence>
<evidence type="ECO:0000313" key="2">
    <source>
        <dbReference type="Proteomes" id="UP000536604"/>
    </source>
</evidence>
<organism evidence="1 2">
    <name type="scientific">Nocardiopsis algeriensis</name>
    <dbReference type="NCBI Taxonomy" id="1478215"/>
    <lineage>
        <taxon>Bacteria</taxon>
        <taxon>Bacillati</taxon>
        <taxon>Actinomycetota</taxon>
        <taxon>Actinomycetes</taxon>
        <taxon>Streptosporangiales</taxon>
        <taxon>Nocardiopsidaceae</taxon>
        <taxon>Nocardiopsis</taxon>
    </lineage>
</organism>
<evidence type="ECO:0008006" key="3">
    <source>
        <dbReference type="Google" id="ProtNLM"/>
    </source>
</evidence>
<gene>
    <name evidence="1" type="ORF">FHS13_003283</name>
</gene>
<dbReference type="AlphaFoldDB" id="A0A841IXV6"/>
<dbReference type="SUPFAM" id="SSF53213">
    <property type="entry name" value="LigB-like"/>
    <property type="match status" value="1"/>
</dbReference>
<name>A0A841IXV6_9ACTN</name>
<dbReference type="Gene3D" id="3.40.830.10">
    <property type="entry name" value="LigB-like"/>
    <property type="match status" value="1"/>
</dbReference>
<protein>
    <recommendedName>
        <fullName evidence="3">Catalytic LigB subunit of aromatic ring-opening dioxygenase</fullName>
    </recommendedName>
</protein>
<dbReference type="EMBL" id="JACHJO010000009">
    <property type="protein sequence ID" value="MBB6121315.1"/>
    <property type="molecule type" value="Genomic_DNA"/>
</dbReference>
<dbReference type="Proteomes" id="UP000536604">
    <property type="component" value="Unassembled WGS sequence"/>
</dbReference>
<comment type="caution">
    <text evidence="1">The sequence shown here is derived from an EMBL/GenBank/DDBJ whole genome shotgun (WGS) entry which is preliminary data.</text>
</comment>
<evidence type="ECO:0000313" key="1">
    <source>
        <dbReference type="EMBL" id="MBB6121315.1"/>
    </source>
</evidence>
<dbReference type="RefSeq" id="WP_184292757.1">
    <property type="nucleotide sequence ID" value="NZ_JACHJO010000009.1"/>
</dbReference>
<proteinExistence type="predicted"/>
<reference evidence="1 2" key="1">
    <citation type="submission" date="2020-08" db="EMBL/GenBank/DDBJ databases">
        <title>Genomic Encyclopedia of Type Strains, Phase III (KMG-III): the genomes of soil and plant-associated and newly described type strains.</title>
        <authorList>
            <person name="Whitman W."/>
        </authorList>
    </citation>
    <scope>NUCLEOTIDE SEQUENCE [LARGE SCALE GENOMIC DNA]</scope>
    <source>
        <strain evidence="1 2">CECT 8712</strain>
    </source>
</reference>
<keyword evidence="2" id="KW-1185">Reference proteome</keyword>